<evidence type="ECO:0000313" key="8">
    <source>
        <dbReference type="EMBL" id="RUS27680.1"/>
    </source>
</evidence>
<dbReference type="EMBL" id="RBNJ01007984">
    <property type="protein sequence ID" value="RUS27680.1"/>
    <property type="molecule type" value="Genomic_DNA"/>
</dbReference>
<evidence type="ECO:0000256" key="1">
    <source>
        <dbReference type="ARBA" id="ARBA00004123"/>
    </source>
</evidence>
<reference evidence="8 9" key="1">
    <citation type="journal article" date="2018" name="New Phytol.">
        <title>Phylogenomics of Endogonaceae and evolution of mycorrhizas within Mucoromycota.</title>
        <authorList>
            <person name="Chang Y."/>
            <person name="Desiro A."/>
            <person name="Na H."/>
            <person name="Sandor L."/>
            <person name="Lipzen A."/>
            <person name="Clum A."/>
            <person name="Barry K."/>
            <person name="Grigoriev I.V."/>
            <person name="Martin F.M."/>
            <person name="Stajich J.E."/>
            <person name="Smith M.E."/>
            <person name="Bonito G."/>
            <person name="Spatafora J.W."/>
        </authorList>
    </citation>
    <scope>NUCLEOTIDE SEQUENCE [LARGE SCALE GENOMIC DNA]</scope>
    <source>
        <strain evidence="8 9">AD002</strain>
    </source>
</reference>
<dbReference type="GO" id="GO:0006362">
    <property type="term" value="P:transcription elongation by RNA polymerase I"/>
    <property type="evidence" value="ECO:0007669"/>
    <property type="project" value="TreeGrafter"/>
</dbReference>
<dbReference type="InterPro" id="IPR008193">
    <property type="entry name" value="RNA_pol_Rpb11_13-16kDa_CS"/>
</dbReference>
<name>A0A433QCZ6_9FUNG</name>
<dbReference type="InterPro" id="IPR022905">
    <property type="entry name" value="Rpo11-like"/>
</dbReference>
<dbReference type="GO" id="GO:0046983">
    <property type="term" value="F:protein dimerization activity"/>
    <property type="evidence" value="ECO:0007669"/>
    <property type="project" value="InterPro"/>
</dbReference>
<comment type="similarity">
    <text evidence="6">Belongs to the archaeal Rpo11/eukaryotic RPB11/RPC19 RNA polymerase subunit family.</text>
</comment>
<dbReference type="Pfam" id="PF13656">
    <property type="entry name" value="RNA_pol_L_2"/>
    <property type="match status" value="1"/>
</dbReference>
<evidence type="ECO:0000256" key="5">
    <source>
        <dbReference type="ARBA" id="ARBA00023242"/>
    </source>
</evidence>
<sequence length="132" mass="14688">MSAAQNSTSPAAMETDEVPIEVENDKLEIISGSHNDHTSMTFSLKDEDHTLGNALRYMIMKNPEVDYCGYSIPHPSEAKMNIRVQTTDRTSAIEVMDKGLQDLIDLCTVVVDAFKAEVSNGDFEYDEDAVWP</sequence>
<dbReference type="GO" id="GO:0055029">
    <property type="term" value="C:nuclear DNA-directed RNA polymerase complex"/>
    <property type="evidence" value="ECO:0007669"/>
    <property type="project" value="UniProtKB-ARBA"/>
</dbReference>
<keyword evidence="5" id="KW-0539">Nucleus</keyword>
<dbReference type="InterPro" id="IPR033898">
    <property type="entry name" value="RNAP_AC19"/>
</dbReference>
<evidence type="ECO:0000256" key="6">
    <source>
        <dbReference type="ARBA" id="ARBA00025751"/>
    </source>
</evidence>
<dbReference type="AlphaFoldDB" id="A0A433QCZ6"/>
<dbReference type="GO" id="GO:0003899">
    <property type="term" value="F:DNA-directed RNA polymerase activity"/>
    <property type="evidence" value="ECO:0007669"/>
    <property type="project" value="InterPro"/>
</dbReference>
<feature type="domain" description="DNA-directed RNA polymerase RBP11-like dimerisation" evidence="7">
    <location>
        <begin position="40"/>
        <end position="110"/>
    </location>
</feature>
<evidence type="ECO:0000256" key="4">
    <source>
        <dbReference type="ARBA" id="ARBA00023163"/>
    </source>
</evidence>
<dbReference type="InterPro" id="IPR036603">
    <property type="entry name" value="RBP11-like"/>
</dbReference>
<keyword evidence="9" id="KW-1185">Reference proteome</keyword>
<proteinExistence type="inferred from homology"/>
<evidence type="ECO:0000259" key="7">
    <source>
        <dbReference type="Pfam" id="PF13656"/>
    </source>
</evidence>
<dbReference type="InterPro" id="IPR009025">
    <property type="entry name" value="RBP11-like_dimer"/>
</dbReference>
<comment type="subcellular location">
    <subcellularLocation>
        <location evidence="1">Nucleus</location>
    </subcellularLocation>
</comment>
<evidence type="ECO:0000256" key="3">
    <source>
        <dbReference type="ARBA" id="ARBA00022478"/>
    </source>
</evidence>
<accession>A0A433QCZ6</accession>
<dbReference type="PROSITE" id="PS01154">
    <property type="entry name" value="RNA_POL_L_13KD"/>
    <property type="match status" value="1"/>
</dbReference>
<dbReference type="GO" id="GO:0005736">
    <property type="term" value="C:RNA polymerase I complex"/>
    <property type="evidence" value="ECO:0007669"/>
    <property type="project" value="TreeGrafter"/>
</dbReference>
<keyword evidence="4" id="KW-0804">Transcription</keyword>
<comment type="caution">
    <text evidence="8">The sequence shown here is derived from an EMBL/GenBank/DDBJ whole genome shotgun (WGS) entry which is preliminary data.</text>
</comment>
<dbReference type="PANTHER" id="PTHR13946:SF28">
    <property type="entry name" value="DNA-DIRECTED RNA POLYMERASES I AND III SUBUNIT RPAC2"/>
    <property type="match status" value="1"/>
</dbReference>
<evidence type="ECO:0000256" key="2">
    <source>
        <dbReference type="ARBA" id="ARBA00022079"/>
    </source>
</evidence>
<organism evidence="8 9">
    <name type="scientific">Jimgerdemannia flammicorona</name>
    <dbReference type="NCBI Taxonomy" id="994334"/>
    <lineage>
        <taxon>Eukaryota</taxon>
        <taxon>Fungi</taxon>
        <taxon>Fungi incertae sedis</taxon>
        <taxon>Mucoromycota</taxon>
        <taxon>Mucoromycotina</taxon>
        <taxon>Endogonomycetes</taxon>
        <taxon>Endogonales</taxon>
        <taxon>Endogonaceae</taxon>
        <taxon>Jimgerdemannia</taxon>
    </lineage>
</organism>
<dbReference type="Gene3D" id="3.30.1360.10">
    <property type="entry name" value="RNA polymerase, RBP11-like subunit"/>
    <property type="match status" value="1"/>
</dbReference>
<protein>
    <recommendedName>
        <fullName evidence="2">DNA-directed RNA polymerases I and III subunit RPAC2</fullName>
    </recommendedName>
</protein>
<keyword evidence="3 8" id="KW-0240">DNA-directed RNA polymerase</keyword>
<dbReference type="Proteomes" id="UP000274822">
    <property type="component" value="Unassembled WGS sequence"/>
</dbReference>
<evidence type="ECO:0000313" key="9">
    <source>
        <dbReference type="Proteomes" id="UP000274822"/>
    </source>
</evidence>
<dbReference type="PANTHER" id="PTHR13946">
    <property type="entry name" value="DNA-DIRECTED RNA POLYMERASE I,II,III"/>
    <property type="match status" value="1"/>
</dbReference>
<dbReference type="GO" id="GO:0003677">
    <property type="term" value="F:DNA binding"/>
    <property type="evidence" value="ECO:0007669"/>
    <property type="project" value="InterPro"/>
</dbReference>
<dbReference type="GO" id="GO:0006383">
    <property type="term" value="P:transcription by RNA polymerase III"/>
    <property type="evidence" value="ECO:0007669"/>
    <property type="project" value="TreeGrafter"/>
</dbReference>
<gene>
    <name evidence="8" type="ORF">BC938DRAFT_482884</name>
</gene>
<dbReference type="SUPFAM" id="SSF55257">
    <property type="entry name" value="RBP11-like subunits of RNA polymerase"/>
    <property type="match status" value="1"/>
</dbReference>
<dbReference type="HAMAP" id="MF_00261">
    <property type="entry name" value="RNApol_arch_Rpo11"/>
    <property type="match status" value="1"/>
</dbReference>
<dbReference type="CDD" id="cd07029">
    <property type="entry name" value="RNAP_I_III_AC19"/>
    <property type="match status" value="1"/>
</dbReference>
<dbReference type="FunFam" id="3.30.1360.10:FF:000006">
    <property type="entry name" value="DNA-directed RNA polymerases I and III subunit RPAC2"/>
    <property type="match status" value="1"/>
</dbReference>
<dbReference type="GO" id="GO:0005666">
    <property type="term" value="C:RNA polymerase III complex"/>
    <property type="evidence" value="ECO:0007669"/>
    <property type="project" value="TreeGrafter"/>
</dbReference>